<dbReference type="AlphaFoldDB" id="A0A3E1P2T4"/>
<dbReference type="Pfam" id="PF08309">
    <property type="entry name" value="LVIVD"/>
    <property type="match status" value="2"/>
</dbReference>
<dbReference type="OrthoDB" id="1521841at2"/>
<dbReference type="PROSITE" id="PS51257">
    <property type="entry name" value="PROKAR_LIPOPROTEIN"/>
    <property type="match status" value="1"/>
</dbReference>
<dbReference type="InterPro" id="IPR013211">
    <property type="entry name" value="LVIVD"/>
</dbReference>
<protein>
    <recommendedName>
        <fullName evidence="3">LVIVD repeat-containing protein</fullName>
    </recommendedName>
</protein>
<reference evidence="1 2" key="1">
    <citation type="submission" date="2018-08" db="EMBL/GenBank/DDBJ databases">
        <title>Chitinophaga sp. K20C18050901, a novel bacterium isolated from forest soil.</title>
        <authorList>
            <person name="Wang C."/>
        </authorList>
    </citation>
    <scope>NUCLEOTIDE SEQUENCE [LARGE SCALE GENOMIC DNA]</scope>
    <source>
        <strain evidence="1 2">K20C18050901</strain>
    </source>
</reference>
<evidence type="ECO:0000313" key="2">
    <source>
        <dbReference type="Proteomes" id="UP000261174"/>
    </source>
</evidence>
<dbReference type="SUPFAM" id="SSF69322">
    <property type="entry name" value="Tricorn protease domain 2"/>
    <property type="match status" value="1"/>
</dbReference>
<dbReference type="EMBL" id="QTJV01000004">
    <property type="protein sequence ID" value="RFM34501.1"/>
    <property type="molecule type" value="Genomic_DNA"/>
</dbReference>
<name>A0A3E1P2T4_9BACT</name>
<keyword evidence="2" id="KW-1185">Reference proteome</keyword>
<organism evidence="1 2">
    <name type="scientific">Chitinophaga silvisoli</name>
    <dbReference type="NCBI Taxonomy" id="2291814"/>
    <lineage>
        <taxon>Bacteria</taxon>
        <taxon>Pseudomonadati</taxon>
        <taxon>Bacteroidota</taxon>
        <taxon>Chitinophagia</taxon>
        <taxon>Chitinophagales</taxon>
        <taxon>Chitinophagaceae</taxon>
        <taxon>Chitinophaga</taxon>
    </lineage>
</organism>
<evidence type="ECO:0000313" key="1">
    <source>
        <dbReference type="EMBL" id="RFM34501.1"/>
    </source>
</evidence>
<proteinExistence type="predicted"/>
<dbReference type="RefSeq" id="WP_116854084.1">
    <property type="nucleotide sequence ID" value="NZ_QTJV01000004.1"/>
</dbReference>
<comment type="caution">
    <text evidence="1">The sequence shown here is derived from an EMBL/GenBank/DDBJ whole genome shotgun (WGS) entry which is preliminary data.</text>
</comment>
<accession>A0A3E1P2T4</accession>
<dbReference type="Proteomes" id="UP000261174">
    <property type="component" value="Unassembled WGS sequence"/>
</dbReference>
<gene>
    <name evidence="1" type="ORF">DXN04_14595</name>
</gene>
<sequence>MYVASTRLLPTALLAVYLFVLSSCLKDKCTNSIPSKVYTPVYASLSSLRSAVRGESPHDIASPGKIYLYGNYIFLNELNQGIHVIDNTNPAAPQKIAFINVPGNVDLVVKDKIMYADSYIDLVALDISDPHNIHETRRLQGVFPHRQYEYGITADTLRGIITSFSIRDTVLSNTCYEANWNGDYVYTTANNSVTVANKSTVSAPSAIGKAGSTARFGLKDNTLYTVADFGVQVFSVQNAAEPVKRNNFRVNVNVETIFPYDHYIFIGSDVGMLIYDISNPELPVALGTFAHLRACDPVVVNGKTAYVTLRSGGSCAGIANELDVLNVEDVKNPALLKIYPMSSPYGLGIDGNKLFVCEGSNGIHFMDASDPLNIITRKTLTNITAYDVIPNNNILLATASDGLYQYDYTHLSEPALLSKIGIVNK</sequence>
<evidence type="ECO:0008006" key="3">
    <source>
        <dbReference type="Google" id="ProtNLM"/>
    </source>
</evidence>